<dbReference type="AlphaFoldDB" id="A0A3N0Z3N0"/>
<sequence length="289" mass="31368">MTSVFDRGSQRRKSEGLLILPDFMKELQSSWKAPSTTALPKTQLANVSGVDGCGLVAVPLVGPKLCWMELRQEQVEMQPDQTSAAELWMFSCVKLITHQPWQQGFLSVNDSSLQHQRVTEEQTNTAGLPQLQDGDFPDSLAPRLSPGGRKAMLFAAEWQVVGEPHQQPIEPRQLTSPQNPAHTASTVLPTPGRQPPPPSPLLQPPPPSPLLQPPPPSPLLQPPISTEPSPVPVEILITFEGMEPAAPALSEPAAPTLSESAVPLGILIIYEGMDWTPLHKPEQGQSTLF</sequence>
<dbReference type="EMBL" id="RJVU01015164">
    <property type="protein sequence ID" value="ROL52548.1"/>
    <property type="molecule type" value="Genomic_DNA"/>
</dbReference>
<reference evidence="2 3" key="1">
    <citation type="submission" date="2018-10" db="EMBL/GenBank/DDBJ databases">
        <title>Genome assembly for a Yunnan-Guizhou Plateau 3E fish, Anabarilius grahami (Regan), and its evolutionary and genetic applications.</title>
        <authorList>
            <person name="Jiang W."/>
        </authorList>
    </citation>
    <scope>NUCLEOTIDE SEQUENCE [LARGE SCALE GENOMIC DNA]</scope>
    <source>
        <strain evidence="2">AG-KIZ</strain>
        <tissue evidence="2">Muscle</tissue>
    </source>
</reference>
<evidence type="ECO:0000256" key="1">
    <source>
        <dbReference type="SAM" id="MobiDB-lite"/>
    </source>
</evidence>
<feature type="compositionally biased region" description="Polar residues" evidence="1">
    <location>
        <begin position="116"/>
        <end position="127"/>
    </location>
</feature>
<feature type="region of interest" description="Disordered" evidence="1">
    <location>
        <begin position="169"/>
        <end position="227"/>
    </location>
</feature>
<dbReference type="OrthoDB" id="10631302at2759"/>
<proteinExistence type="predicted"/>
<organism evidence="2 3">
    <name type="scientific">Anabarilius grahami</name>
    <name type="common">Kanglang fish</name>
    <name type="synonym">Barilius grahami</name>
    <dbReference type="NCBI Taxonomy" id="495550"/>
    <lineage>
        <taxon>Eukaryota</taxon>
        <taxon>Metazoa</taxon>
        <taxon>Chordata</taxon>
        <taxon>Craniata</taxon>
        <taxon>Vertebrata</taxon>
        <taxon>Euteleostomi</taxon>
        <taxon>Actinopterygii</taxon>
        <taxon>Neopterygii</taxon>
        <taxon>Teleostei</taxon>
        <taxon>Ostariophysi</taxon>
        <taxon>Cypriniformes</taxon>
        <taxon>Xenocyprididae</taxon>
        <taxon>Xenocypridinae</taxon>
        <taxon>Xenocypridinae incertae sedis</taxon>
        <taxon>Anabarilius</taxon>
    </lineage>
</organism>
<feature type="region of interest" description="Disordered" evidence="1">
    <location>
        <begin position="116"/>
        <end position="145"/>
    </location>
</feature>
<dbReference type="Proteomes" id="UP000281406">
    <property type="component" value="Unassembled WGS sequence"/>
</dbReference>
<name>A0A3N0Z3N0_ANAGA</name>
<keyword evidence="3" id="KW-1185">Reference proteome</keyword>
<evidence type="ECO:0000313" key="3">
    <source>
        <dbReference type="Proteomes" id="UP000281406"/>
    </source>
</evidence>
<feature type="compositionally biased region" description="Pro residues" evidence="1">
    <location>
        <begin position="192"/>
        <end position="221"/>
    </location>
</feature>
<comment type="caution">
    <text evidence="2">The sequence shown here is derived from an EMBL/GenBank/DDBJ whole genome shotgun (WGS) entry which is preliminary data.</text>
</comment>
<protein>
    <submittedName>
        <fullName evidence="2">Uncharacterized protein</fullName>
    </submittedName>
</protein>
<feature type="compositionally biased region" description="Polar residues" evidence="1">
    <location>
        <begin position="173"/>
        <end position="188"/>
    </location>
</feature>
<accession>A0A3N0Z3N0</accession>
<evidence type="ECO:0000313" key="2">
    <source>
        <dbReference type="EMBL" id="ROL52548.1"/>
    </source>
</evidence>
<gene>
    <name evidence="2" type="ORF">DPX16_11653</name>
</gene>